<evidence type="ECO:0000313" key="2">
    <source>
        <dbReference type="EMBL" id="UNI15487.1"/>
    </source>
</evidence>
<evidence type="ECO:0000256" key="1">
    <source>
        <dbReference type="SAM" id="MobiDB-lite"/>
    </source>
</evidence>
<gene>
    <name evidence="2" type="ORF">JDV02_002016</name>
</gene>
<evidence type="ECO:0000313" key="3">
    <source>
        <dbReference type="Proteomes" id="UP000829364"/>
    </source>
</evidence>
<dbReference type="KEGG" id="ptkz:JDV02_002016"/>
<accession>A0A9Q8QAW0</accession>
<feature type="compositionally biased region" description="Low complexity" evidence="1">
    <location>
        <begin position="1"/>
        <end position="15"/>
    </location>
</feature>
<feature type="compositionally biased region" description="Basic and acidic residues" evidence="1">
    <location>
        <begin position="54"/>
        <end position="67"/>
    </location>
</feature>
<reference evidence="2" key="1">
    <citation type="submission" date="2021-11" db="EMBL/GenBank/DDBJ databases">
        <title>Purpureocillium_takamizusanense_genome.</title>
        <authorList>
            <person name="Nguyen N.-H."/>
        </authorList>
    </citation>
    <scope>NUCLEOTIDE SEQUENCE</scope>
    <source>
        <strain evidence="2">PT3</strain>
    </source>
</reference>
<sequence length="109" mass="12366">MPRASAAKQQQQQRNSQEERKGQKAKRLTCWSSGRQPTNRPENARRRVQGQAGKGKERNGENKKAERTVLPSRFRSVRFVDTTRHDTTRCETDTGGGSKLTGLPQMVTR</sequence>
<organism evidence="2 3">
    <name type="scientific">Purpureocillium takamizusanense</name>
    <dbReference type="NCBI Taxonomy" id="2060973"/>
    <lineage>
        <taxon>Eukaryota</taxon>
        <taxon>Fungi</taxon>
        <taxon>Dikarya</taxon>
        <taxon>Ascomycota</taxon>
        <taxon>Pezizomycotina</taxon>
        <taxon>Sordariomycetes</taxon>
        <taxon>Hypocreomycetidae</taxon>
        <taxon>Hypocreales</taxon>
        <taxon>Ophiocordycipitaceae</taxon>
        <taxon>Purpureocillium</taxon>
    </lineage>
</organism>
<dbReference type="GeneID" id="72063977"/>
<dbReference type="EMBL" id="CP086355">
    <property type="protein sequence ID" value="UNI15487.1"/>
    <property type="molecule type" value="Genomic_DNA"/>
</dbReference>
<protein>
    <submittedName>
        <fullName evidence="2">Uncharacterized protein</fullName>
    </submittedName>
</protein>
<name>A0A9Q8QAW0_9HYPO</name>
<dbReference type="RefSeq" id="XP_047838968.1">
    <property type="nucleotide sequence ID" value="XM_047982998.1"/>
</dbReference>
<dbReference type="Proteomes" id="UP000829364">
    <property type="component" value="Chromosome 2"/>
</dbReference>
<feature type="compositionally biased region" description="Basic and acidic residues" evidence="1">
    <location>
        <begin position="81"/>
        <end position="92"/>
    </location>
</feature>
<dbReference type="OrthoDB" id="5417811at2759"/>
<keyword evidence="3" id="KW-1185">Reference proteome</keyword>
<dbReference type="AlphaFoldDB" id="A0A9Q8QAW0"/>
<feature type="compositionally biased region" description="Polar residues" evidence="1">
    <location>
        <begin position="30"/>
        <end position="41"/>
    </location>
</feature>
<proteinExistence type="predicted"/>
<feature type="region of interest" description="Disordered" evidence="1">
    <location>
        <begin position="1"/>
        <end position="109"/>
    </location>
</feature>